<organism evidence="1 2">
    <name type="scientific">Pararhizobium antarcticum</name>
    <dbReference type="NCBI Taxonomy" id="1798805"/>
    <lineage>
        <taxon>Bacteria</taxon>
        <taxon>Pseudomonadati</taxon>
        <taxon>Pseudomonadota</taxon>
        <taxon>Alphaproteobacteria</taxon>
        <taxon>Hyphomicrobiales</taxon>
        <taxon>Rhizobiaceae</taxon>
        <taxon>Rhizobium/Agrobacterium group</taxon>
        <taxon>Pararhizobium</taxon>
    </lineage>
</organism>
<keyword evidence="2" id="KW-1185">Reference proteome</keyword>
<reference evidence="1 2" key="1">
    <citation type="submission" date="2016-02" db="EMBL/GenBank/DDBJ databases">
        <title>Genome sequencing of a beta-galactosidase producing bacteria Rhizobium sp. 59.</title>
        <authorList>
            <person name="Wang D."/>
            <person name="Kot W."/>
            <person name="Qin Y."/>
            <person name="Hansen L."/>
            <person name="Naqvi K."/>
            <person name="Rensing C."/>
        </authorList>
    </citation>
    <scope>NUCLEOTIDE SEQUENCE [LARGE SCALE GENOMIC DNA]</scope>
    <source>
        <strain evidence="1 2">59</strain>
    </source>
</reference>
<name>A0A657LY30_9HYPH</name>
<evidence type="ECO:0000313" key="2">
    <source>
        <dbReference type="Proteomes" id="UP000182661"/>
    </source>
</evidence>
<dbReference type="Proteomes" id="UP000182661">
    <property type="component" value="Unassembled WGS sequence"/>
</dbReference>
<comment type="caution">
    <text evidence="1">The sequence shown here is derived from an EMBL/GenBank/DDBJ whole genome shotgun (WGS) entry which is preliminary data.</text>
</comment>
<gene>
    <name evidence="1" type="ORF">AX760_11380</name>
</gene>
<dbReference type="RefSeq" id="WP_071831794.1">
    <property type="nucleotide sequence ID" value="NZ_LSRP01000046.1"/>
</dbReference>
<dbReference type="AlphaFoldDB" id="A0A657LY30"/>
<proteinExistence type="predicted"/>
<protein>
    <submittedName>
        <fullName evidence="1">Uncharacterized protein</fullName>
    </submittedName>
</protein>
<sequence length="115" mass="12624">MSSAAQHRAVIELCSTCGKLAFADDLVTVPASEYLALKKAAEASHQRKSLSTYRTISRSKIALEPDLADFIVECAEKMSTDQIRSATVVKFGDRAPSRSGIFRFMQDVRRAGLAR</sequence>
<dbReference type="EMBL" id="LSRP01000046">
    <property type="protein sequence ID" value="OJF99979.1"/>
    <property type="molecule type" value="Genomic_DNA"/>
</dbReference>
<dbReference type="OrthoDB" id="7965053at2"/>
<evidence type="ECO:0000313" key="1">
    <source>
        <dbReference type="EMBL" id="OJF99979.1"/>
    </source>
</evidence>
<accession>A0A657LY30</accession>